<name>A0ABW6MC55_9ACTN</name>
<evidence type="ECO:0000313" key="6">
    <source>
        <dbReference type="EMBL" id="MFE9603701.1"/>
    </source>
</evidence>
<dbReference type="InterPro" id="IPR017871">
    <property type="entry name" value="ABC_transporter-like_CS"/>
</dbReference>
<dbReference type="InterPro" id="IPR003593">
    <property type="entry name" value="AAA+_ATPase"/>
</dbReference>
<dbReference type="SMART" id="SM00382">
    <property type="entry name" value="AAA"/>
    <property type="match status" value="1"/>
</dbReference>
<comment type="similarity">
    <text evidence="1">Belongs to the ABC transporter superfamily.</text>
</comment>
<feature type="domain" description="ABC transporter" evidence="5">
    <location>
        <begin position="15"/>
        <end position="260"/>
    </location>
</feature>
<dbReference type="PROSITE" id="PS00059">
    <property type="entry name" value="ADH_ZINC"/>
    <property type="match status" value="1"/>
</dbReference>
<dbReference type="InterPro" id="IPR003439">
    <property type="entry name" value="ABC_transporter-like_ATP-bd"/>
</dbReference>
<dbReference type="PROSITE" id="PS50893">
    <property type="entry name" value="ABC_TRANSPORTER_2"/>
    <property type="match status" value="1"/>
</dbReference>
<evidence type="ECO:0000256" key="3">
    <source>
        <dbReference type="ARBA" id="ARBA00022741"/>
    </source>
</evidence>
<evidence type="ECO:0000256" key="4">
    <source>
        <dbReference type="ARBA" id="ARBA00022840"/>
    </source>
</evidence>
<dbReference type="CDD" id="cd03257">
    <property type="entry name" value="ABC_NikE_OppD_transporters"/>
    <property type="match status" value="1"/>
</dbReference>
<dbReference type="Pfam" id="PF08352">
    <property type="entry name" value="oligo_HPY"/>
    <property type="match status" value="1"/>
</dbReference>
<dbReference type="InterPro" id="IPR050319">
    <property type="entry name" value="ABC_transp_ATP-bind"/>
</dbReference>
<dbReference type="NCBIfam" id="TIGR01727">
    <property type="entry name" value="oligo_HPY"/>
    <property type="match status" value="1"/>
</dbReference>
<gene>
    <name evidence="6" type="ORF">ACFYNQ_34710</name>
</gene>
<reference evidence="6 7" key="1">
    <citation type="submission" date="2024-10" db="EMBL/GenBank/DDBJ databases">
        <title>The Natural Products Discovery Center: Release of the First 8490 Sequenced Strains for Exploring Actinobacteria Biosynthetic Diversity.</title>
        <authorList>
            <person name="Kalkreuter E."/>
            <person name="Kautsar S.A."/>
            <person name="Yang D."/>
            <person name="Bader C.D."/>
            <person name="Teijaro C.N."/>
            <person name="Fluegel L."/>
            <person name="Davis C.M."/>
            <person name="Simpson J.R."/>
            <person name="Lauterbach L."/>
            <person name="Steele A.D."/>
            <person name="Gui C."/>
            <person name="Meng S."/>
            <person name="Li G."/>
            <person name="Viehrig K."/>
            <person name="Ye F."/>
            <person name="Su P."/>
            <person name="Kiefer A.F."/>
            <person name="Nichols A."/>
            <person name="Cepeda A.J."/>
            <person name="Yan W."/>
            <person name="Fan B."/>
            <person name="Jiang Y."/>
            <person name="Adhikari A."/>
            <person name="Zheng C.-J."/>
            <person name="Schuster L."/>
            <person name="Cowan T.M."/>
            <person name="Smanski M.J."/>
            <person name="Chevrette M.G."/>
            <person name="De Carvalho L.P.S."/>
            <person name="Shen B."/>
        </authorList>
    </citation>
    <scope>NUCLEOTIDE SEQUENCE [LARGE SCALE GENOMIC DNA]</scope>
    <source>
        <strain evidence="6 7">NPDC006488</strain>
    </source>
</reference>
<dbReference type="GO" id="GO:0005524">
    <property type="term" value="F:ATP binding"/>
    <property type="evidence" value="ECO:0007669"/>
    <property type="project" value="UniProtKB-KW"/>
</dbReference>
<keyword evidence="4 6" id="KW-0067">ATP-binding</keyword>
<dbReference type="InterPro" id="IPR002328">
    <property type="entry name" value="ADH_Zn_CS"/>
</dbReference>
<organism evidence="6 7">
    <name type="scientific">Streptomyces hokutonensis</name>
    <dbReference type="NCBI Taxonomy" id="1306990"/>
    <lineage>
        <taxon>Bacteria</taxon>
        <taxon>Bacillati</taxon>
        <taxon>Actinomycetota</taxon>
        <taxon>Actinomycetes</taxon>
        <taxon>Kitasatosporales</taxon>
        <taxon>Streptomycetaceae</taxon>
        <taxon>Streptomyces</taxon>
    </lineage>
</organism>
<dbReference type="SUPFAM" id="SSF52540">
    <property type="entry name" value="P-loop containing nucleoside triphosphate hydrolases"/>
    <property type="match status" value="1"/>
</dbReference>
<dbReference type="PANTHER" id="PTHR43776">
    <property type="entry name" value="TRANSPORT ATP-BINDING PROTEIN"/>
    <property type="match status" value="1"/>
</dbReference>
<dbReference type="Gene3D" id="3.40.50.300">
    <property type="entry name" value="P-loop containing nucleotide triphosphate hydrolases"/>
    <property type="match status" value="1"/>
</dbReference>
<comment type="caution">
    <text evidence="6">The sequence shown here is derived from an EMBL/GenBank/DDBJ whole genome shotgun (WGS) entry which is preliminary data.</text>
</comment>
<dbReference type="Proteomes" id="UP001601303">
    <property type="component" value="Unassembled WGS sequence"/>
</dbReference>
<protein>
    <submittedName>
        <fullName evidence="6">ABC transporter ATP-binding protein</fullName>
    </submittedName>
</protein>
<proteinExistence type="inferred from homology"/>
<sequence length="329" mass="35573">MTETQPDRTGSEPLLELSGIGHEFGGRPGRSGVRAVDDITLALSPGETVGLVGESGCGKSTLGRIATRLYRPTRGAVRFEGKDMTHKPKSADLKAFRRAVQMVFQDPNGSLNPRLPVGASIEEPLRARGVARAERRTRLAEVLEEVGLDTSAAARYPHEFSGGQRQRLALARALAPQPSVIVLDEPTSALDVSIQAQILNLLQEIQQRDRIAYLFISHNLGVVRHLSERVAVMYLGSIVELAPAKELFEDPQHPYSMALLSSVLEPGDDGAPGEQIVLKGELPSPSDIPAGCPFSSRCWLADDHCRSERPALTERAPGHLTACHKPGSH</sequence>
<keyword evidence="3" id="KW-0547">Nucleotide-binding</keyword>
<evidence type="ECO:0000313" key="7">
    <source>
        <dbReference type="Proteomes" id="UP001601303"/>
    </source>
</evidence>
<dbReference type="RefSeq" id="WP_388112476.1">
    <property type="nucleotide sequence ID" value="NZ_JBIAHM010000014.1"/>
</dbReference>
<evidence type="ECO:0000256" key="2">
    <source>
        <dbReference type="ARBA" id="ARBA00022448"/>
    </source>
</evidence>
<keyword evidence="7" id="KW-1185">Reference proteome</keyword>
<dbReference type="PROSITE" id="PS00211">
    <property type="entry name" value="ABC_TRANSPORTER_1"/>
    <property type="match status" value="1"/>
</dbReference>
<dbReference type="InterPro" id="IPR027417">
    <property type="entry name" value="P-loop_NTPase"/>
</dbReference>
<evidence type="ECO:0000256" key="1">
    <source>
        <dbReference type="ARBA" id="ARBA00005417"/>
    </source>
</evidence>
<evidence type="ECO:0000259" key="5">
    <source>
        <dbReference type="PROSITE" id="PS50893"/>
    </source>
</evidence>
<dbReference type="PANTHER" id="PTHR43776:SF7">
    <property type="entry name" value="D,D-DIPEPTIDE TRANSPORT ATP-BINDING PROTEIN DDPF-RELATED"/>
    <property type="match status" value="1"/>
</dbReference>
<accession>A0ABW6MC55</accession>
<dbReference type="Pfam" id="PF00005">
    <property type="entry name" value="ABC_tran"/>
    <property type="match status" value="1"/>
</dbReference>
<dbReference type="InterPro" id="IPR013563">
    <property type="entry name" value="Oligopep_ABC_C"/>
</dbReference>
<dbReference type="EMBL" id="JBIAHM010000014">
    <property type="protein sequence ID" value="MFE9603701.1"/>
    <property type="molecule type" value="Genomic_DNA"/>
</dbReference>
<keyword evidence="2" id="KW-0813">Transport</keyword>